<keyword evidence="3 6" id="KW-0812">Transmembrane</keyword>
<dbReference type="InterPro" id="IPR017039">
    <property type="entry name" value="Virul_fac_BrkB"/>
</dbReference>
<dbReference type="NCBIfam" id="TIGR00765">
    <property type="entry name" value="yihY_not_rbn"/>
    <property type="match status" value="1"/>
</dbReference>
<proteinExistence type="predicted"/>
<keyword evidence="2" id="KW-1003">Cell membrane</keyword>
<evidence type="ECO:0000256" key="3">
    <source>
        <dbReference type="ARBA" id="ARBA00022692"/>
    </source>
</evidence>
<gene>
    <name evidence="7" type="ORF">EI167_03695</name>
</gene>
<keyword evidence="4 6" id="KW-1133">Transmembrane helix</keyword>
<reference evidence="7 8" key="1">
    <citation type="submission" date="2020-07" db="EMBL/GenBank/DDBJ databases">
        <title>Halophilic bacteria isolated from french cheeses.</title>
        <authorList>
            <person name="Kothe C.I."/>
            <person name="Farah-Kraiem B."/>
            <person name="Renault P."/>
            <person name="Dridi B."/>
        </authorList>
    </citation>
    <scope>NUCLEOTIDE SEQUENCE [LARGE SCALE GENOMIC DNA]</scope>
    <source>
        <strain evidence="7 8">FME14</strain>
    </source>
</reference>
<feature type="transmembrane region" description="Helical" evidence="6">
    <location>
        <begin position="39"/>
        <end position="66"/>
    </location>
</feature>
<evidence type="ECO:0000313" key="7">
    <source>
        <dbReference type="EMBL" id="MBE0456569.1"/>
    </source>
</evidence>
<accession>A0ABR9FIC7</accession>
<feature type="transmembrane region" description="Helical" evidence="6">
    <location>
        <begin position="220"/>
        <end position="245"/>
    </location>
</feature>
<evidence type="ECO:0000256" key="5">
    <source>
        <dbReference type="ARBA" id="ARBA00023136"/>
    </source>
</evidence>
<dbReference type="RefSeq" id="WP_192540755.1">
    <property type="nucleotide sequence ID" value="NZ_RRZA01000007.1"/>
</dbReference>
<comment type="caution">
    <text evidence="7">The sequence shown here is derived from an EMBL/GenBank/DDBJ whole genome shotgun (WGS) entry which is preliminary data.</text>
</comment>
<dbReference type="EMBL" id="RRZA01000007">
    <property type="protein sequence ID" value="MBE0456569.1"/>
    <property type="molecule type" value="Genomic_DNA"/>
</dbReference>
<dbReference type="Pfam" id="PF03631">
    <property type="entry name" value="Virul_fac_BrkB"/>
    <property type="match status" value="1"/>
</dbReference>
<feature type="transmembrane region" description="Helical" evidence="6">
    <location>
        <begin position="187"/>
        <end position="208"/>
    </location>
</feature>
<protein>
    <submittedName>
        <fullName evidence="7">YihY/virulence factor BrkB family protein</fullName>
    </submittedName>
</protein>
<dbReference type="PIRSF" id="PIRSF035875">
    <property type="entry name" value="RNase_BN"/>
    <property type="match status" value="1"/>
</dbReference>
<evidence type="ECO:0000256" key="2">
    <source>
        <dbReference type="ARBA" id="ARBA00022475"/>
    </source>
</evidence>
<name>A0ABR9FIC7_9GAMM</name>
<dbReference type="PANTHER" id="PTHR30213">
    <property type="entry name" value="INNER MEMBRANE PROTEIN YHJD"/>
    <property type="match status" value="1"/>
</dbReference>
<evidence type="ECO:0000256" key="6">
    <source>
        <dbReference type="SAM" id="Phobius"/>
    </source>
</evidence>
<sequence>MAHKQRGFTANKPTDIPLLGWWDICKRVYHSLSQDNLSFVAAGVAFYALLAIFPALAACVSVYAYLTSPADISEHISKFITLLPPSSREILMQQVLEVTQQSQKVLSVSAIGTLLLTVWSSSKGCQALITACNITYHEHNKRQFFKALLIRFLFSLGAIFVAVVALLIIGILPIVLNIVGLKNSIDFVIKLLTWPLLAATFHFALAFVYRYAPHRKPAKWRWVTTGSIMATGLWIIASLGFSYYVSQFASYNETYGSLGGVVIMLMWLYISAYIIIFGAAINASTEQQTMLDSTIGPARESGQRGAFVADHLTKQQQREHSSKTNE</sequence>
<organism evidence="7 8">
    <name type="scientific">Pseudoalteromonas prydzensis</name>
    <dbReference type="NCBI Taxonomy" id="182141"/>
    <lineage>
        <taxon>Bacteria</taxon>
        <taxon>Pseudomonadati</taxon>
        <taxon>Pseudomonadota</taxon>
        <taxon>Gammaproteobacteria</taxon>
        <taxon>Alteromonadales</taxon>
        <taxon>Pseudoalteromonadaceae</taxon>
        <taxon>Pseudoalteromonas</taxon>
    </lineage>
</organism>
<feature type="transmembrane region" description="Helical" evidence="6">
    <location>
        <begin position="148"/>
        <end position="175"/>
    </location>
</feature>
<keyword evidence="5 6" id="KW-0472">Membrane</keyword>
<dbReference type="PANTHER" id="PTHR30213:SF0">
    <property type="entry name" value="UPF0761 MEMBRANE PROTEIN YIHY"/>
    <property type="match status" value="1"/>
</dbReference>
<dbReference type="Proteomes" id="UP000707245">
    <property type="component" value="Unassembled WGS sequence"/>
</dbReference>
<evidence type="ECO:0000313" key="8">
    <source>
        <dbReference type="Proteomes" id="UP000707245"/>
    </source>
</evidence>
<keyword evidence="8" id="KW-1185">Reference proteome</keyword>
<comment type="subcellular location">
    <subcellularLocation>
        <location evidence="1">Cell membrane</location>
        <topology evidence="1">Multi-pass membrane protein</topology>
    </subcellularLocation>
</comment>
<feature type="transmembrane region" description="Helical" evidence="6">
    <location>
        <begin position="257"/>
        <end position="281"/>
    </location>
</feature>
<evidence type="ECO:0000256" key="1">
    <source>
        <dbReference type="ARBA" id="ARBA00004651"/>
    </source>
</evidence>
<evidence type="ECO:0000256" key="4">
    <source>
        <dbReference type="ARBA" id="ARBA00022989"/>
    </source>
</evidence>